<sequence>MTINGTDITMIRGDTESLTITCEDEDGVLRPFEAGDRVTLTVAFRVGGEAVLKKTAETFLDGAAVFCIAHEDTNDLQAMAYRYDVQLTTKTGVVKTIIPPSEFRLEGDVTRE</sequence>
<protein>
    <submittedName>
        <fullName evidence="1">Uncharacterized protein</fullName>
    </submittedName>
</protein>
<evidence type="ECO:0000313" key="2">
    <source>
        <dbReference type="Proteomes" id="UP000661435"/>
    </source>
</evidence>
<dbReference type="RefSeq" id="WP_186908861.1">
    <property type="nucleotide sequence ID" value="NZ_JACOPP010000035.1"/>
</dbReference>
<accession>A0A8J6JHT2</accession>
<dbReference type="EMBL" id="JACOPP010000035">
    <property type="protein sequence ID" value="MBC5735070.1"/>
    <property type="molecule type" value="Genomic_DNA"/>
</dbReference>
<comment type="caution">
    <text evidence="1">The sequence shown here is derived from an EMBL/GenBank/DDBJ whole genome shotgun (WGS) entry which is preliminary data.</text>
</comment>
<gene>
    <name evidence="1" type="ORF">H8S57_15240</name>
</gene>
<dbReference type="Proteomes" id="UP000661435">
    <property type="component" value="Unassembled WGS sequence"/>
</dbReference>
<reference evidence="1" key="1">
    <citation type="submission" date="2020-08" db="EMBL/GenBank/DDBJ databases">
        <title>Genome public.</title>
        <authorList>
            <person name="Liu C."/>
            <person name="Sun Q."/>
        </authorList>
    </citation>
    <scope>NUCLEOTIDE SEQUENCE</scope>
    <source>
        <strain evidence="1">NSJ-51</strain>
    </source>
</reference>
<keyword evidence="2" id="KW-1185">Reference proteome</keyword>
<dbReference type="AlphaFoldDB" id="A0A8J6JHT2"/>
<evidence type="ECO:0000313" key="1">
    <source>
        <dbReference type="EMBL" id="MBC5735070.1"/>
    </source>
</evidence>
<proteinExistence type="predicted"/>
<organism evidence="1 2">
    <name type="scientific">Lawsonibacter hominis</name>
    <dbReference type="NCBI Taxonomy" id="2763053"/>
    <lineage>
        <taxon>Bacteria</taxon>
        <taxon>Bacillati</taxon>
        <taxon>Bacillota</taxon>
        <taxon>Clostridia</taxon>
        <taxon>Eubacteriales</taxon>
        <taxon>Oscillospiraceae</taxon>
        <taxon>Lawsonibacter</taxon>
    </lineage>
</organism>
<name>A0A8J6JHT2_9FIRM</name>